<keyword evidence="11" id="KW-1053">Target membrane</keyword>
<sequence>MANNVLISKQHKIDFRNVVFNDARDGNLCRLKVFLDNKTKEEVAALVSSRTNGATPLVMACRNGHLDVAVYLLEKCNADIEQVGSVTFDGETIEGAPPLWCAAAAGHLNVVKTLISFNASVNSTTKTNSTPLRAACFDGHFEIAKYLVEHGADIEIANRHGHTCLMIACYKGHYEISKYLLECGADVNRKSVKGNTALHDCAESGSLDILKMLLEHGARFNYDSCGTTPLLSAAVIGHADIVEYFLHEYHCSKLEKINAVELLGATFMDKKRDMVMALECWRRAMTLRYEDPDCPLEKPETKSPIAAYVETTEVRTFAQLNELITDPDKMRMQALLIRERILGPGHPDTAYYVRYRGAAYADNGNFDRCIKLWMYALDVQQKVLEPLSPMTQSSFLSFAELFSYMMSEAWARARGFPVVHFRDLLNVFQRALKEIESALESSQKKGKDMNGTSQFHRTLIIAMHLVGLMCRLQPLLTANEDLELKRSVYRLVRMNPRSRNGWTPLHLACFKDSSLIGRYPVFTFPSPEVVDLLLEVGACPNAVDFDHNTPLHVAAMNNPCAKAVFKALLNHGAHLDLSNSKKKTPLHLAQDTSRLDIYPLRYINLQCLSAQVIRKSEIPYRGLVHKKLEAFLDAH</sequence>
<evidence type="ECO:0000313" key="14">
    <source>
        <dbReference type="EMBL" id="KFM61499.1"/>
    </source>
</evidence>
<dbReference type="PANTHER" id="PTHR24173:SF85">
    <property type="entry name" value="PROTEIN FEM-1 HOMOLOG CG6966"/>
    <property type="match status" value="1"/>
</dbReference>
<comment type="pathway">
    <text evidence="2">Protein modification; protein ubiquitination.</text>
</comment>
<evidence type="ECO:0000313" key="15">
    <source>
        <dbReference type="Proteomes" id="UP000054359"/>
    </source>
</evidence>
<dbReference type="EMBL" id="KK113991">
    <property type="protein sequence ID" value="KFM61499.1"/>
    <property type="molecule type" value="Genomic_DNA"/>
</dbReference>
<reference evidence="14 15" key="1">
    <citation type="submission" date="2013-11" db="EMBL/GenBank/DDBJ databases">
        <title>Genome sequencing of Stegodyphus mimosarum.</title>
        <authorList>
            <person name="Bechsgaard J."/>
        </authorList>
    </citation>
    <scope>NUCLEOTIDE SEQUENCE [LARGE SCALE GENOMIC DNA]</scope>
</reference>
<keyword evidence="9" id="KW-0638">Presynaptic neurotoxin</keyword>
<dbReference type="FunFam" id="1.25.40.10:FF:000104">
    <property type="entry name" value="Fem-1 homolog c (C.elegans)"/>
    <property type="match status" value="1"/>
</dbReference>
<comment type="subcellular location">
    <subcellularLocation>
        <location evidence="1">Target cell membrane</location>
    </subcellularLocation>
</comment>
<evidence type="ECO:0000256" key="8">
    <source>
        <dbReference type="ARBA" id="ARBA00022803"/>
    </source>
</evidence>
<feature type="repeat" description="ANK" evidence="13">
    <location>
        <begin position="193"/>
        <end position="225"/>
    </location>
</feature>
<keyword evidence="4" id="KW-1052">Target cell membrane</keyword>
<dbReference type="PANTHER" id="PTHR24173">
    <property type="entry name" value="ANKYRIN REPEAT CONTAINING"/>
    <property type="match status" value="1"/>
</dbReference>
<dbReference type="Pfam" id="PF12796">
    <property type="entry name" value="Ank_2"/>
    <property type="match status" value="3"/>
</dbReference>
<feature type="non-terminal residue" evidence="14">
    <location>
        <position position="635"/>
    </location>
</feature>
<dbReference type="Proteomes" id="UP000054359">
    <property type="component" value="Unassembled WGS sequence"/>
</dbReference>
<dbReference type="OMA" id="EQSSGHP"/>
<dbReference type="Gene3D" id="1.25.40.20">
    <property type="entry name" value="Ankyrin repeat-containing domain"/>
    <property type="match status" value="3"/>
</dbReference>
<keyword evidence="9" id="KW-0800">Toxin</keyword>
<keyword evidence="6" id="KW-0677">Repeat</keyword>
<dbReference type="GO" id="GO:0044218">
    <property type="term" value="C:other organism cell membrane"/>
    <property type="evidence" value="ECO:0007669"/>
    <property type="project" value="UniProtKB-KW"/>
</dbReference>
<dbReference type="PRINTS" id="PR01415">
    <property type="entry name" value="ANKYRIN"/>
</dbReference>
<proteinExistence type="inferred from homology"/>
<dbReference type="PROSITE" id="PS50297">
    <property type="entry name" value="ANK_REP_REGION"/>
    <property type="match status" value="6"/>
</dbReference>
<keyword evidence="8" id="KW-0802">TPR repeat</keyword>
<comment type="similarity">
    <text evidence="12">Belongs to the fem-1 family.</text>
</comment>
<dbReference type="InterPro" id="IPR011990">
    <property type="entry name" value="TPR-like_helical_dom_sf"/>
</dbReference>
<evidence type="ECO:0000256" key="5">
    <source>
        <dbReference type="ARBA" id="ARBA00022699"/>
    </source>
</evidence>
<gene>
    <name evidence="14" type="ORF">X975_25053</name>
</gene>
<dbReference type="SUPFAM" id="SSF48403">
    <property type="entry name" value="Ankyrin repeat"/>
    <property type="match status" value="2"/>
</dbReference>
<evidence type="ECO:0000256" key="10">
    <source>
        <dbReference type="ARBA" id="ARBA00023043"/>
    </source>
</evidence>
<evidence type="ECO:0000256" key="11">
    <source>
        <dbReference type="ARBA" id="ARBA00023298"/>
    </source>
</evidence>
<accession>A0A087T8R0</accession>
<evidence type="ECO:0000256" key="12">
    <source>
        <dbReference type="ARBA" id="ARBA00038500"/>
    </source>
</evidence>
<name>A0A087T8R0_STEMI</name>
<keyword evidence="15" id="KW-1185">Reference proteome</keyword>
<dbReference type="PROSITE" id="PS50088">
    <property type="entry name" value="ANK_REPEAT"/>
    <property type="match status" value="7"/>
</dbReference>
<evidence type="ECO:0000256" key="7">
    <source>
        <dbReference type="ARBA" id="ARBA00022786"/>
    </source>
</evidence>
<evidence type="ECO:0000256" key="6">
    <source>
        <dbReference type="ARBA" id="ARBA00022737"/>
    </source>
</evidence>
<feature type="repeat" description="ANK" evidence="13">
    <location>
        <begin position="500"/>
        <end position="545"/>
    </location>
</feature>
<dbReference type="SMART" id="SM00248">
    <property type="entry name" value="ANK"/>
    <property type="match status" value="8"/>
</dbReference>
<evidence type="ECO:0000256" key="13">
    <source>
        <dbReference type="PROSITE-ProRule" id="PRU00023"/>
    </source>
</evidence>
<dbReference type="InterPro" id="IPR036770">
    <property type="entry name" value="Ankyrin_rpt-contain_sf"/>
</dbReference>
<dbReference type="OrthoDB" id="4429489at2759"/>
<dbReference type="InterPro" id="IPR002110">
    <property type="entry name" value="Ankyrin_rpt"/>
</dbReference>
<evidence type="ECO:0000256" key="4">
    <source>
        <dbReference type="ARBA" id="ARBA00022537"/>
    </source>
</evidence>
<dbReference type="Pfam" id="PF00023">
    <property type="entry name" value="Ank"/>
    <property type="match status" value="1"/>
</dbReference>
<feature type="repeat" description="ANK" evidence="13">
    <location>
        <begin position="94"/>
        <end position="126"/>
    </location>
</feature>
<dbReference type="STRING" id="407821.A0A087T8R0"/>
<keyword evidence="10 13" id="KW-0040">ANK repeat</keyword>
<feature type="repeat" description="ANK" evidence="13">
    <location>
        <begin position="127"/>
        <end position="159"/>
    </location>
</feature>
<evidence type="ECO:0000256" key="1">
    <source>
        <dbReference type="ARBA" id="ARBA00004175"/>
    </source>
</evidence>
<keyword evidence="7" id="KW-0833">Ubl conjugation pathway</keyword>
<keyword evidence="5" id="KW-0528">Neurotoxin</keyword>
<keyword evidence="3" id="KW-0268">Exocytosis</keyword>
<keyword evidence="11" id="KW-0472">Membrane</keyword>
<protein>
    <submittedName>
        <fullName evidence="14">Protein fem-1-like protein</fullName>
    </submittedName>
</protein>
<dbReference type="GO" id="GO:0044231">
    <property type="term" value="C:host cell presynaptic membrane"/>
    <property type="evidence" value="ECO:0007669"/>
    <property type="project" value="UniProtKB-KW"/>
</dbReference>
<evidence type="ECO:0000256" key="3">
    <source>
        <dbReference type="ARBA" id="ARBA00022483"/>
    </source>
</evidence>
<dbReference type="GO" id="GO:0006887">
    <property type="term" value="P:exocytosis"/>
    <property type="evidence" value="ECO:0007669"/>
    <property type="project" value="UniProtKB-KW"/>
</dbReference>
<dbReference type="Gene3D" id="1.25.40.10">
    <property type="entry name" value="Tetratricopeptide repeat domain"/>
    <property type="match status" value="1"/>
</dbReference>
<evidence type="ECO:0000256" key="9">
    <source>
        <dbReference type="ARBA" id="ARBA00023028"/>
    </source>
</evidence>
<dbReference type="AlphaFoldDB" id="A0A087T8R0"/>
<feature type="repeat" description="ANK" evidence="13">
    <location>
        <begin position="546"/>
        <end position="580"/>
    </location>
</feature>
<organism evidence="14 15">
    <name type="scientific">Stegodyphus mimosarum</name>
    <name type="common">African social velvet spider</name>
    <dbReference type="NCBI Taxonomy" id="407821"/>
    <lineage>
        <taxon>Eukaryota</taxon>
        <taxon>Metazoa</taxon>
        <taxon>Ecdysozoa</taxon>
        <taxon>Arthropoda</taxon>
        <taxon>Chelicerata</taxon>
        <taxon>Arachnida</taxon>
        <taxon>Araneae</taxon>
        <taxon>Araneomorphae</taxon>
        <taxon>Entelegynae</taxon>
        <taxon>Eresoidea</taxon>
        <taxon>Eresidae</taxon>
        <taxon>Stegodyphus</taxon>
    </lineage>
</organism>
<feature type="repeat" description="ANK" evidence="13">
    <location>
        <begin position="160"/>
        <end position="192"/>
    </location>
</feature>
<feature type="repeat" description="ANK" evidence="13">
    <location>
        <begin position="52"/>
        <end position="85"/>
    </location>
</feature>
<evidence type="ECO:0000256" key="2">
    <source>
        <dbReference type="ARBA" id="ARBA00004906"/>
    </source>
</evidence>